<dbReference type="Pfam" id="PF08240">
    <property type="entry name" value="ADH_N"/>
    <property type="match status" value="1"/>
</dbReference>
<sequence length="349" mass="35417">MGRTMRAYRLGAWLAEPGFAEVPVPEPGPGEVLVRVAGCGLCHSDLAMQGITADVGRALGWRAPFTLGHETAGHVAATGRGVYGVAEGDAVAVVSPASCGSCRFCARGLDSVCTERPYGRGYGRDGGLAEYVLVDDARALVRLAPGMDPVTAGPYTDAGATSYHAVKRVLPRVPDGGTAVVIGVGGLGGFAVQFLRLLTGARVVAVDTDPDALARARDLGAHETIVGGRGVARAVRALTGHGADAVLDFVGADATLRAGVGSVAPGGAFGLVGAGGGTYDRPWFGGLPKDAEIFTFQGSSVSDLREVLALAASGELRNDVALYPFAETPTAYAALRTGALTGRAVVSLS</sequence>
<evidence type="ECO:0000256" key="5">
    <source>
        <dbReference type="ARBA" id="ARBA00022833"/>
    </source>
</evidence>
<dbReference type="Pfam" id="PF00107">
    <property type="entry name" value="ADH_zinc_N"/>
    <property type="match status" value="1"/>
</dbReference>
<accession>A0A3N1CTQ3</accession>
<proteinExistence type="inferred from homology"/>
<comment type="caution">
    <text evidence="11">The sequence shown here is derived from an EMBL/GenBank/DDBJ whole genome shotgun (WGS) entry which is preliminary data.</text>
</comment>
<dbReference type="AlphaFoldDB" id="A0A3N1CTQ3"/>
<dbReference type="GO" id="GO:0008270">
    <property type="term" value="F:zinc ion binding"/>
    <property type="evidence" value="ECO:0007669"/>
    <property type="project" value="InterPro"/>
</dbReference>
<organism evidence="11 12">
    <name type="scientific">Actinocorallia herbida</name>
    <dbReference type="NCBI Taxonomy" id="58109"/>
    <lineage>
        <taxon>Bacteria</taxon>
        <taxon>Bacillati</taxon>
        <taxon>Actinomycetota</taxon>
        <taxon>Actinomycetes</taxon>
        <taxon>Streptosporangiales</taxon>
        <taxon>Thermomonosporaceae</taxon>
        <taxon>Actinocorallia</taxon>
    </lineage>
</organism>
<evidence type="ECO:0000256" key="8">
    <source>
        <dbReference type="ARBA" id="ARBA00049243"/>
    </source>
</evidence>
<dbReference type="PANTHER" id="PTHR42940">
    <property type="entry name" value="ALCOHOL DEHYDROGENASE 1-RELATED"/>
    <property type="match status" value="1"/>
</dbReference>
<evidence type="ECO:0000256" key="2">
    <source>
        <dbReference type="ARBA" id="ARBA00008072"/>
    </source>
</evidence>
<dbReference type="InterPro" id="IPR036291">
    <property type="entry name" value="NAD(P)-bd_dom_sf"/>
</dbReference>
<evidence type="ECO:0000256" key="3">
    <source>
        <dbReference type="ARBA" id="ARBA00013190"/>
    </source>
</evidence>
<dbReference type="GO" id="GO:0004022">
    <property type="term" value="F:alcohol dehydrogenase (NAD+) activity"/>
    <property type="evidence" value="ECO:0007669"/>
    <property type="project" value="UniProtKB-EC"/>
</dbReference>
<dbReference type="Gene3D" id="3.90.180.10">
    <property type="entry name" value="Medium-chain alcohol dehydrogenases, catalytic domain"/>
    <property type="match status" value="1"/>
</dbReference>
<evidence type="ECO:0000313" key="12">
    <source>
        <dbReference type="Proteomes" id="UP000272400"/>
    </source>
</evidence>
<dbReference type="InterPro" id="IPR013154">
    <property type="entry name" value="ADH-like_N"/>
</dbReference>
<comment type="catalytic activity">
    <reaction evidence="8">
        <text>a primary alcohol + NAD(+) = an aldehyde + NADH + H(+)</text>
        <dbReference type="Rhea" id="RHEA:10736"/>
        <dbReference type="ChEBI" id="CHEBI:15378"/>
        <dbReference type="ChEBI" id="CHEBI:15734"/>
        <dbReference type="ChEBI" id="CHEBI:17478"/>
        <dbReference type="ChEBI" id="CHEBI:57540"/>
        <dbReference type="ChEBI" id="CHEBI:57945"/>
        <dbReference type="EC" id="1.1.1.1"/>
    </reaction>
</comment>
<dbReference type="InterPro" id="IPR020843">
    <property type="entry name" value="ER"/>
</dbReference>
<dbReference type="EMBL" id="RJKE01000001">
    <property type="protein sequence ID" value="ROO84686.1"/>
    <property type="molecule type" value="Genomic_DNA"/>
</dbReference>
<evidence type="ECO:0000256" key="6">
    <source>
        <dbReference type="ARBA" id="ARBA00023002"/>
    </source>
</evidence>
<evidence type="ECO:0000259" key="10">
    <source>
        <dbReference type="SMART" id="SM00829"/>
    </source>
</evidence>
<protein>
    <recommendedName>
        <fullName evidence="3">alcohol dehydrogenase</fullName>
        <ecNumber evidence="3">1.1.1.1</ecNumber>
    </recommendedName>
</protein>
<dbReference type="PANTHER" id="PTHR42940:SF8">
    <property type="entry name" value="VACUOLAR PROTEIN SORTING-ASSOCIATED PROTEIN 11"/>
    <property type="match status" value="1"/>
</dbReference>
<dbReference type="RefSeq" id="WP_246052706.1">
    <property type="nucleotide sequence ID" value="NZ_RJKE01000001.1"/>
</dbReference>
<reference evidence="11 12" key="1">
    <citation type="submission" date="2018-11" db="EMBL/GenBank/DDBJ databases">
        <title>Sequencing the genomes of 1000 actinobacteria strains.</title>
        <authorList>
            <person name="Klenk H.-P."/>
        </authorList>
    </citation>
    <scope>NUCLEOTIDE SEQUENCE [LARGE SCALE GENOMIC DNA]</scope>
    <source>
        <strain evidence="11 12">DSM 44254</strain>
    </source>
</reference>
<evidence type="ECO:0000256" key="9">
    <source>
        <dbReference type="RuleBase" id="RU361277"/>
    </source>
</evidence>
<dbReference type="EC" id="1.1.1.1" evidence="3"/>
<dbReference type="SUPFAM" id="SSF51735">
    <property type="entry name" value="NAD(P)-binding Rossmann-fold domains"/>
    <property type="match status" value="1"/>
</dbReference>
<evidence type="ECO:0000256" key="1">
    <source>
        <dbReference type="ARBA" id="ARBA00001947"/>
    </source>
</evidence>
<evidence type="ECO:0000313" key="11">
    <source>
        <dbReference type="EMBL" id="ROO84686.1"/>
    </source>
</evidence>
<evidence type="ECO:0000256" key="7">
    <source>
        <dbReference type="ARBA" id="ARBA00049164"/>
    </source>
</evidence>
<dbReference type="InterPro" id="IPR013149">
    <property type="entry name" value="ADH-like_C"/>
</dbReference>
<gene>
    <name evidence="11" type="ORF">EDD29_2213</name>
</gene>
<dbReference type="SMART" id="SM00829">
    <property type="entry name" value="PKS_ER"/>
    <property type="match status" value="1"/>
</dbReference>
<comment type="cofactor">
    <cofactor evidence="1 9">
        <name>Zn(2+)</name>
        <dbReference type="ChEBI" id="CHEBI:29105"/>
    </cofactor>
</comment>
<dbReference type="InterPro" id="IPR002328">
    <property type="entry name" value="ADH_Zn_CS"/>
</dbReference>
<keyword evidence="6" id="KW-0560">Oxidoreductase</keyword>
<name>A0A3N1CTQ3_9ACTN</name>
<comment type="similarity">
    <text evidence="2 9">Belongs to the zinc-containing alcohol dehydrogenase family.</text>
</comment>
<dbReference type="Gene3D" id="3.40.50.720">
    <property type="entry name" value="NAD(P)-binding Rossmann-like Domain"/>
    <property type="match status" value="1"/>
</dbReference>
<keyword evidence="5 9" id="KW-0862">Zinc</keyword>
<dbReference type="PROSITE" id="PS00059">
    <property type="entry name" value="ADH_ZINC"/>
    <property type="match status" value="1"/>
</dbReference>
<feature type="domain" description="Enoyl reductase (ER)" evidence="10">
    <location>
        <begin position="11"/>
        <end position="346"/>
    </location>
</feature>
<comment type="catalytic activity">
    <reaction evidence="7">
        <text>a secondary alcohol + NAD(+) = a ketone + NADH + H(+)</text>
        <dbReference type="Rhea" id="RHEA:10740"/>
        <dbReference type="ChEBI" id="CHEBI:15378"/>
        <dbReference type="ChEBI" id="CHEBI:17087"/>
        <dbReference type="ChEBI" id="CHEBI:35681"/>
        <dbReference type="ChEBI" id="CHEBI:57540"/>
        <dbReference type="ChEBI" id="CHEBI:57945"/>
        <dbReference type="EC" id="1.1.1.1"/>
    </reaction>
</comment>
<keyword evidence="12" id="KW-1185">Reference proteome</keyword>
<dbReference type="InterPro" id="IPR011032">
    <property type="entry name" value="GroES-like_sf"/>
</dbReference>
<dbReference type="SUPFAM" id="SSF50129">
    <property type="entry name" value="GroES-like"/>
    <property type="match status" value="1"/>
</dbReference>
<evidence type="ECO:0000256" key="4">
    <source>
        <dbReference type="ARBA" id="ARBA00022723"/>
    </source>
</evidence>
<keyword evidence="4 9" id="KW-0479">Metal-binding</keyword>
<dbReference type="Proteomes" id="UP000272400">
    <property type="component" value="Unassembled WGS sequence"/>
</dbReference>